<dbReference type="InterPro" id="IPR029058">
    <property type="entry name" value="AB_hydrolase_fold"/>
</dbReference>
<dbReference type="Gene3D" id="3.40.50.1820">
    <property type="entry name" value="alpha/beta hydrolase"/>
    <property type="match status" value="1"/>
</dbReference>
<gene>
    <name evidence="2" type="ORF">Amme_038_117</name>
</gene>
<evidence type="ECO:0000259" key="1">
    <source>
        <dbReference type="Pfam" id="PF01738"/>
    </source>
</evidence>
<dbReference type="AlphaFoldDB" id="A0A023D3Y2"/>
<dbReference type="InterPro" id="IPR002925">
    <property type="entry name" value="Dienelactn_hydro"/>
</dbReference>
<evidence type="ECO:0000313" key="2">
    <source>
        <dbReference type="EMBL" id="GAJ28868.1"/>
    </source>
</evidence>
<sequence length="228" mass="24827">MGKMISLTAADTHHFAAYEAGNPESPRAVVVVQEIFGLTDHIRSVCDELAGHHGFHVIAPALFDRVERDAVLPYDQHGLDKGLALRAKIAPDDLMADITATAHALSRHGQARVGILGFCWGGLVAWMGATRTRDFAAAVSWYGGGIAAISHEKPHCPVQLHFGGEDDHIPHTDIQTIRDNTADDREAVEIFVYDGAGHGFGCDDRPSFDRAARDLAHERTVAFFKENL</sequence>
<evidence type="ECO:0000313" key="3">
    <source>
        <dbReference type="Proteomes" id="UP000019760"/>
    </source>
</evidence>
<name>A0A023D3Y2_ACIMT</name>
<dbReference type="Pfam" id="PF01738">
    <property type="entry name" value="DLH"/>
    <property type="match status" value="1"/>
</dbReference>
<dbReference type="EMBL" id="BAND01000038">
    <property type="protein sequence ID" value="GAJ28868.1"/>
    <property type="molecule type" value="Genomic_DNA"/>
</dbReference>
<feature type="domain" description="Dienelactone hydrolase" evidence="1">
    <location>
        <begin position="17"/>
        <end position="226"/>
    </location>
</feature>
<protein>
    <submittedName>
        <fullName evidence="2">Carboxymethylenebutenolidase</fullName>
    </submittedName>
</protein>
<dbReference type="PANTHER" id="PTHR46623">
    <property type="entry name" value="CARBOXYMETHYLENEBUTENOLIDASE-RELATED"/>
    <property type="match status" value="1"/>
</dbReference>
<keyword evidence="3" id="KW-1185">Reference proteome</keyword>
<dbReference type="RefSeq" id="WP_307188340.1">
    <property type="nucleotide sequence ID" value="NZ_BAND01000038.1"/>
</dbReference>
<dbReference type="InterPro" id="IPR051049">
    <property type="entry name" value="Dienelactone_hydrolase-like"/>
</dbReference>
<organism evidence="2 3">
    <name type="scientific">Acidomonas methanolica NBRC 104435</name>
    <dbReference type="NCBI Taxonomy" id="1231351"/>
    <lineage>
        <taxon>Bacteria</taxon>
        <taxon>Pseudomonadati</taxon>
        <taxon>Pseudomonadota</taxon>
        <taxon>Alphaproteobacteria</taxon>
        <taxon>Acetobacterales</taxon>
        <taxon>Acetobacteraceae</taxon>
        <taxon>Acidomonas</taxon>
    </lineage>
</organism>
<reference evidence="3" key="1">
    <citation type="journal article" date="2014" name="FEMS Microbiol. Lett.">
        <title>Draft Genomic DNA Sequence of the Facultatively Methylotrophic Bacterium Acidomonas methanolica type strain MB58.</title>
        <authorList>
            <person name="Higashiura N."/>
            <person name="Hadano H."/>
            <person name="Hirakawa H."/>
            <person name="Matsutani M."/>
            <person name="Takabe S."/>
            <person name="Matsushita K."/>
            <person name="Azuma Y."/>
        </authorList>
    </citation>
    <scope>NUCLEOTIDE SEQUENCE [LARGE SCALE GENOMIC DNA]</scope>
    <source>
        <strain evidence="3">MB58</strain>
    </source>
</reference>
<dbReference type="GO" id="GO:0016787">
    <property type="term" value="F:hydrolase activity"/>
    <property type="evidence" value="ECO:0007669"/>
    <property type="project" value="InterPro"/>
</dbReference>
<comment type="caution">
    <text evidence="2">The sequence shown here is derived from an EMBL/GenBank/DDBJ whole genome shotgun (WGS) entry which is preliminary data.</text>
</comment>
<dbReference type="SUPFAM" id="SSF53474">
    <property type="entry name" value="alpha/beta-Hydrolases"/>
    <property type="match status" value="1"/>
</dbReference>
<dbReference type="Proteomes" id="UP000019760">
    <property type="component" value="Unassembled WGS sequence"/>
</dbReference>
<proteinExistence type="predicted"/>
<reference evidence="2 3" key="2">
    <citation type="journal article" date="2014" name="FEMS Microbiol. Lett.">
        <title>Draft genomic DNA sequence of the facultatively methylotrophic bacterium Acidomonas methanolica type strain MB58.</title>
        <authorList>
            <person name="Higashiura N."/>
            <person name="Hadano H."/>
            <person name="Hirakawa H."/>
            <person name="Matsutani M."/>
            <person name="Takabe S."/>
            <person name="Matsushita K."/>
            <person name="Azuma Y."/>
        </authorList>
    </citation>
    <scope>NUCLEOTIDE SEQUENCE [LARGE SCALE GENOMIC DNA]</scope>
    <source>
        <strain evidence="2 3">MB58</strain>
    </source>
</reference>
<accession>A0A023D3Y2</accession>
<dbReference type="PANTHER" id="PTHR46623:SF6">
    <property type="entry name" value="ALPHA_BETA-HYDROLASES SUPERFAMILY PROTEIN"/>
    <property type="match status" value="1"/>
</dbReference>